<reference evidence="2" key="1">
    <citation type="submission" date="2020-05" db="EMBL/GenBank/DDBJ databases">
        <title>High-Quality Genomes of Partial-Nitritation/Anammox System by Hierarchical Clustering Based Hybrid Assembly.</title>
        <authorList>
            <person name="Liu L."/>
            <person name="Wang Y."/>
            <person name="Che Y."/>
            <person name="Chen Y."/>
            <person name="Xia Y."/>
            <person name="Luo R."/>
            <person name="Cheng S.H."/>
            <person name="Zheng C."/>
            <person name="Zhang T."/>
        </authorList>
    </citation>
    <scope>NUCLEOTIDE SEQUENCE</scope>
    <source>
        <strain evidence="2">H1_PAT1</strain>
    </source>
</reference>
<sequence length="212" mass="23426">MPFKDRMDAGRKLAERLASFRGRADVLLYALPRGGAVLGAEIAKTLEKPFDLLVTRKIGAPFDEEYAVGALAETGDIIWNEEERSRFDEQELMSIVEQQKTEAKRRVDLYRRGRALPDMTGKTAIIVDDGVATGYTMRAAVAAAKRRHAAAVIVAVPHGAKDSLEELRKEGAQVIALEEPAWYGAVGMFYHVFPQVEDEEVLALMKSYGAKS</sequence>
<dbReference type="SUPFAM" id="SSF53271">
    <property type="entry name" value="PRTase-like"/>
    <property type="match status" value="1"/>
</dbReference>
<dbReference type="CDD" id="cd06223">
    <property type="entry name" value="PRTases_typeI"/>
    <property type="match status" value="1"/>
</dbReference>
<dbReference type="Pfam" id="PF00156">
    <property type="entry name" value="Pribosyltran"/>
    <property type="match status" value="1"/>
</dbReference>
<dbReference type="Proteomes" id="UP000710385">
    <property type="component" value="Unassembled WGS sequence"/>
</dbReference>
<evidence type="ECO:0000259" key="1">
    <source>
        <dbReference type="Pfam" id="PF00156"/>
    </source>
</evidence>
<keyword evidence="2" id="KW-0808">Transferase</keyword>
<evidence type="ECO:0000313" key="2">
    <source>
        <dbReference type="EMBL" id="MBE7525546.1"/>
    </source>
</evidence>
<dbReference type="InterPro" id="IPR000836">
    <property type="entry name" value="PRTase_dom"/>
</dbReference>
<feature type="domain" description="Phosphoribosyltransferase" evidence="1">
    <location>
        <begin position="10"/>
        <end position="185"/>
    </location>
</feature>
<dbReference type="GO" id="GO:0016757">
    <property type="term" value="F:glycosyltransferase activity"/>
    <property type="evidence" value="ECO:0007669"/>
    <property type="project" value="UniProtKB-KW"/>
</dbReference>
<protein>
    <submittedName>
        <fullName evidence="2">Phosphoribosyltransferase</fullName>
    </submittedName>
</protein>
<dbReference type="Gene3D" id="3.30.1310.20">
    <property type="entry name" value="PRTase-like"/>
    <property type="match status" value="1"/>
</dbReference>
<dbReference type="InterPro" id="IPR029057">
    <property type="entry name" value="PRTase-like"/>
</dbReference>
<gene>
    <name evidence="2" type="ORF">HS096_04150</name>
</gene>
<accession>A0A928TR36</accession>
<keyword evidence="2" id="KW-0328">Glycosyltransferase</keyword>
<dbReference type="EMBL" id="JABTTY010000001">
    <property type="protein sequence ID" value="MBE7525546.1"/>
    <property type="molecule type" value="Genomic_DNA"/>
</dbReference>
<dbReference type="Gene3D" id="3.40.50.2020">
    <property type="match status" value="1"/>
</dbReference>
<dbReference type="AlphaFoldDB" id="A0A928TR36"/>
<evidence type="ECO:0000313" key="3">
    <source>
        <dbReference type="Proteomes" id="UP000710385"/>
    </source>
</evidence>
<name>A0A928TR36_UNCKA</name>
<comment type="caution">
    <text evidence="2">The sequence shown here is derived from an EMBL/GenBank/DDBJ whole genome shotgun (WGS) entry which is preliminary data.</text>
</comment>
<proteinExistence type="predicted"/>
<organism evidence="2 3">
    <name type="scientific">candidate division WWE3 bacterium</name>
    <dbReference type="NCBI Taxonomy" id="2053526"/>
    <lineage>
        <taxon>Bacteria</taxon>
        <taxon>Katanobacteria</taxon>
    </lineage>
</organism>